<sequence>MIRSPTSLRFHRVFTLPVLAVPWMLGRNENRGTAAGERRVDAADRPDDAVHRTVTPIEPGVDPDPVDD</sequence>
<dbReference type="RefSeq" id="WP_136516473.1">
    <property type="nucleotide sequence ID" value="NZ_JBHSKV010000001.1"/>
</dbReference>
<name>A0ABD5QMB1_9EURY</name>
<proteinExistence type="predicted"/>
<evidence type="ECO:0000313" key="2">
    <source>
        <dbReference type="EMBL" id="MFC5133248.1"/>
    </source>
</evidence>
<dbReference type="Proteomes" id="UP001596145">
    <property type="component" value="Unassembled WGS sequence"/>
</dbReference>
<protein>
    <recommendedName>
        <fullName evidence="4">Secreted protein</fullName>
    </recommendedName>
</protein>
<evidence type="ECO:0008006" key="4">
    <source>
        <dbReference type="Google" id="ProtNLM"/>
    </source>
</evidence>
<organism evidence="2 3">
    <name type="scientific">Halorubrum glutamatedens</name>
    <dbReference type="NCBI Taxonomy" id="2707018"/>
    <lineage>
        <taxon>Archaea</taxon>
        <taxon>Methanobacteriati</taxon>
        <taxon>Methanobacteriota</taxon>
        <taxon>Stenosarchaea group</taxon>
        <taxon>Halobacteria</taxon>
        <taxon>Halobacteriales</taxon>
        <taxon>Haloferacaceae</taxon>
        <taxon>Halorubrum</taxon>
    </lineage>
</organism>
<reference evidence="2 3" key="1">
    <citation type="journal article" date="2019" name="Int. J. Syst. Evol. Microbiol.">
        <title>The Global Catalogue of Microorganisms (GCM) 10K type strain sequencing project: providing services to taxonomists for standard genome sequencing and annotation.</title>
        <authorList>
            <consortium name="The Broad Institute Genomics Platform"/>
            <consortium name="The Broad Institute Genome Sequencing Center for Infectious Disease"/>
            <person name="Wu L."/>
            <person name="Ma J."/>
        </authorList>
    </citation>
    <scope>NUCLEOTIDE SEQUENCE [LARGE SCALE GENOMIC DNA]</scope>
    <source>
        <strain evidence="2 3">CGMCC 1.16026</strain>
    </source>
</reference>
<feature type="compositionally biased region" description="Basic and acidic residues" evidence="1">
    <location>
        <begin position="36"/>
        <end position="51"/>
    </location>
</feature>
<feature type="region of interest" description="Disordered" evidence="1">
    <location>
        <begin position="30"/>
        <end position="68"/>
    </location>
</feature>
<comment type="caution">
    <text evidence="2">The sequence shown here is derived from an EMBL/GenBank/DDBJ whole genome shotgun (WGS) entry which is preliminary data.</text>
</comment>
<evidence type="ECO:0000313" key="3">
    <source>
        <dbReference type="Proteomes" id="UP001596145"/>
    </source>
</evidence>
<dbReference type="EMBL" id="JBHSKV010000001">
    <property type="protein sequence ID" value="MFC5133248.1"/>
    <property type="molecule type" value="Genomic_DNA"/>
</dbReference>
<gene>
    <name evidence="2" type="ORF">ACFPJA_00695</name>
</gene>
<dbReference type="AlphaFoldDB" id="A0ABD5QMB1"/>
<accession>A0ABD5QMB1</accession>
<keyword evidence="3" id="KW-1185">Reference proteome</keyword>
<evidence type="ECO:0000256" key="1">
    <source>
        <dbReference type="SAM" id="MobiDB-lite"/>
    </source>
</evidence>